<dbReference type="Proteomes" id="UP000197208">
    <property type="component" value="Unassembled WGS sequence"/>
</dbReference>
<gene>
    <name evidence="1" type="ORF">CBQ26_00425</name>
</gene>
<evidence type="ECO:0000313" key="2">
    <source>
        <dbReference type="Proteomes" id="UP000197208"/>
    </source>
</evidence>
<accession>A0A246BTG4</accession>
<dbReference type="RefSeq" id="WP_088246650.1">
    <property type="nucleotide sequence ID" value="NZ_NHMK01000003.1"/>
</dbReference>
<protein>
    <submittedName>
        <fullName evidence="1">Uncharacterized protein</fullName>
    </submittedName>
</protein>
<proteinExistence type="predicted"/>
<name>A0A246BTG4_9DEIO</name>
<comment type="caution">
    <text evidence="1">The sequence shown here is derived from an EMBL/GenBank/DDBJ whole genome shotgun (WGS) entry which is preliminary data.</text>
</comment>
<organism evidence="1 2">
    <name type="scientific">Deinococcus indicus</name>
    <dbReference type="NCBI Taxonomy" id="223556"/>
    <lineage>
        <taxon>Bacteria</taxon>
        <taxon>Thermotogati</taxon>
        <taxon>Deinococcota</taxon>
        <taxon>Deinococci</taxon>
        <taxon>Deinococcales</taxon>
        <taxon>Deinococcaceae</taxon>
        <taxon>Deinococcus</taxon>
    </lineage>
</organism>
<keyword evidence="2" id="KW-1185">Reference proteome</keyword>
<sequence>MSTVRMQRGPMTFQWRPCVIGNWQPRPMNRARNVPQVLDVTGVPDGVTPADVMRRMEATAWSPDTITLTSVAFEELGLGRAVCASLRPGQASLKDASIPDTAGEVTP</sequence>
<dbReference type="AlphaFoldDB" id="A0A246BTG4"/>
<dbReference type="EMBL" id="NHMK01000003">
    <property type="protein sequence ID" value="OWL98957.1"/>
    <property type="molecule type" value="Genomic_DNA"/>
</dbReference>
<reference evidence="1 2" key="1">
    <citation type="submission" date="2017-05" db="EMBL/GenBank/DDBJ databases">
        <title>De novo genome assembly of Deniococcus indicus strain DR1.</title>
        <authorList>
            <person name="Chauhan D."/>
            <person name="Yennamalli R.M."/>
            <person name="Priyadarshini R."/>
        </authorList>
    </citation>
    <scope>NUCLEOTIDE SEQUENCE [LARGE SCALE GENOMIC DNA]</scope>
    <source>
        <strain evidence="1 2">DR1</strain>
    </source>
</reference>
<evidence type="ECO:0000313" key="1">
    <source>
        <dbReference type="EMBL" id="OWL98957.1"/>
    </source>
</evidence>